<dbReference type="GO" id="GO:0016740">
    <property type="term" value="F:transferase activity"/>
    <property type="evidence" value="ECO:0007669"/>
    <property type="project" value="UniProtKB-KW"/>
</dbReference>
<keyword evidence="1" id="KW-0808">Transferase</keyword>
<organism evidence="1 2">
    <name type="scientific">Chitinophaga barathri</name>
    <dbReference type="NCBI Taxonomy" id="1647451"/>
    <lineage>
        <taxon>Bacteria</taxon>
        <taxon>Pseudomonadati</taxon>
        <taxon>Bacteroidota</taxon>
        <taxon>Chitinophagia</taxon>
        <taxon>Chitinophagales</taxon>
        <taxon>Chitinophagaceae</taxon>
        <taxon>Chitinophaga</taxon>
    </lineage>
</organism>
<dbReference type="OrthoDB" id="9798250at2"/>
<name>A0A3N4MLV9_9BACT</name>
<keyword evidence="2" id="KW-1185">Reference proteome</keyword>
<dbReference type="SUPFAM" id="SSF53448">
    <property type="entry name" value="Nucleotide-diphospho-sugar transferases"/>
    <property type="match status" value="1"/>
</dbReference>
<dbReference type="InterPro" id="IPR018641">
    <property type="entry name" value="Trfase_1_rSAM/seldom-assoc"/>
</dbReference>
<dbReference type="Gene3D" id="3.90.550.10">
    <property type="entry name" value="Spore Coat Polysaccharide Biosynthesis Protein SpsA, Chain A"/>
    <property type="match status" value="1"/>
</dbReference>
<sequence length="205" mass="22441">MEKNALIIFTRNPVYGEVKTRIAATLGNEAALAVYNKLLEHTEAITRPLHCDKFVYYSEKVGNPDIWDPAMFSKKVQQGGNLGERMHAAFQDLFKAGYAQVVIIGSDCYELTSGVIGQAFELLQTNDLVVGPATDGGYYLLGIKKPCPPLFEGKSWSTSTLLAETLKTAATGRMSFCLLPVLNDIDVKEDIPAQLMDALRSGGYL</sequence>
<dbReference type="PANTHER" id="PTHR36529:SF1">
    <property type="entry name" value="GLYCOSYLTRANSFERASE"/>
    <property type="match status" value="1"/>
</dbReference>
<protein>
    <submittedName>
        <fullName evidence="1">Glycosyltransferase</fullName>
    </submittedName>
</protein>
<evidence type="ECO:0000313" key="1">
    <source>
        <dbReference type="EMBL" id="RPD43056.1"/>
    </source>
</evidence>
<comment type="caution">
    <text evidence="1">The sequence shown here is derived from an EMBL/GenBank/DDBJ whole genome shotgun (WGS) entry which is preliminary data.</text>
</comment>
<proteinExistence type="predicted"/>
<dbReference type="Pfam" id="PF09837">
    <property type="entry name" value="DUF2064"/>
    <property type="match status" value="1"/>
</dbReference>
<dbReference type="EMBL" id="RMBX01000001">
    <property type="protein sequence ID" value="RPD43056.1"/>
    <property type="molecule type" value="Genomic_DNA"/>
</dbReference>
<gene>
    <name evidence="1" type="ORF">EG028_01835</name>
</gene>
<dbReference type="AlphaFoldDB" id="A0A3N4MLV9"/>
<dbReference type="RefSeq" id="WP_120514327.1">
    <property type="nucleotide sequence ID" value="NZ_QXZY01000001.1"/>
</dbReference>
<dbReference type="PANTHER" id="PTHR36529">
    <property type="entry name" value="SLL1095 PROTEIN"/>
    <property type="match status" value="1"/>
</dbReference>
<accession>A0A3N4MLV9</accession>
<evidence type="ECO:0000313" key="2">
    <source>
        <dbReference type="Proteomes" id="UP000279089"/>
    </source>
</evidence>
<dbReference type="Proteomes" id="UP000279089">
    <property type="component" value="Unassembled WGS sequence"/>
</dbReference>
<reference evidence="2" key="1">
    <citation type="submission" date="2018-11" db="EMBL/GenBank/DDBJ databases">
        <title>Chitinophaga lutea sp.nov., isolate from arsenic contaminated soil.</title>
        <authorList>
            <person name="Zong Y."/>
        </authorList>
    </citation>
    <scope>NUCLEOTIDE SEQUENCE [LARGE SCALE GENOMIC DNA]</scope>
    <source>
        <strain evidence="2">YLT18</strain>
    </source>
</reference>
<dbReference type="NCBIfam" id="TIGR04282">
    <property type="entry name" value="glyco_like_cofC"/>
    <property type="match status" value="1"/>
</dbReference>
<dbReference type="InterPro" id="IPR029044">
    <property type="entry name" value="Nucleotide-diphossugar_trans"/>
</dbReference>